<evidence type="ECO:0000256" key="2">
    <source>
        <dbReference type="ARBA" id="ARBA00007005"/>
    </source>
</evidence>
<dbReference type="CDD" id="cd06558">
    <property type="entry name" value="crotonase-like"/>
    <property type="match status" value="1"/>
</dbReference>
<organism evidence="16 17">
    <name type="scientific">Noviherbaspirillum sedimenti</name>
    <dbReference type="NCBI Taxonomy" id="2320865"/>
    <lineage>
        <taxon>Bacteria</taxon>
        <taxon>Pseudomonadati</taxon>
        <taxon>Pseudomonadota</taxon>
        <taxon>Betaproteobacteria</taxon>
        <taxon>Burkholderiales</taxon>
        <taxon>Oxalobacteraceae</taxon>
        <taxon>Noviherbaspirillum</taxon>
    </lineage>
</organism>
<comment type="catalytic activity">
    <reaction evidence="12">
        <text>a (3S)-3-hydroxyacyl-CoA + NAD(+) = a 3-oxoacyl-CoA + NADH + H(+)</text>
        <dbReference type="Rhea" id="RHEA:22432"/>
        <dbReference type="ChEBI" id="CHEBI:15378"/>
        <dbReference type="ChEBI" id="CHEBI:57318"/>
        <dbReference type="ChEBI" id="CHEBI:57540"/>
        <dbReference type="ChEBI" id="CHEBI:57945"/>
        <dbReference type="ChEBI" id="CHEBI:90726"/>
        <dbReference type="EC" id="1.1.1.35"/>
    </reaction>
</comment>
<evidence type="ECO:0000256" key="1">
    <source>
        <dbReference type="ARBA" id="ARBA00005005"/>
    </source>
</evidence>
<evidence type="ECO:0000256" key="10">
    <source>
        <dbReference type="ARBA" id="ARBA00023239"/>
    </source>
</evidence>
<keyword evidence="8" id="KW-0520">NAD</keyword>
<evidence type="ECO:0000256" key="5">
    <source>
        <dbReference type="ARBA" id="ARBA00022832"/>
    </source>
</evidence>
<evidence type="ECO:0000259" key="15">
    <source>
        <dbReference type="Pfam" id="PF02737"/>
    </source>
</evidence>
<evidence type="ECO:0000256" key="11">
    <source>
        <dbReference type="ARBA" id="ARBA00023268"/>
    </source>
</evidence>
<dbReference type="Proteomes" id="UP000266327">
    <property type="component" value="Unassembled WGS sequence"/>
</dbReference>
<comment type="pathway">
    <text evidence="1">Lipid metabolism; fatty acid beta-oxidation.</text>
</comment>
<dbReference type="UniPathway" id="UPA00659"/>
<name>A0A3A3GIC4_9BURK</name>
<evidence type="ECO:0000256" key="8">
    <source>
        <dbReference type="ARBA" id="ARBA00023027"/>
    </source>
</evidence>
<comment type="caution">
    <text evidence="16">The sequence shown here is derived from an EMBL/GenBank/DDBJ whole genome shotgun (WGS) entry which is preliminary data.</text>
</comment>
<evidence type="ECO:0000313" key="16">
    <source>
        <dbReference type="EMBL" id="RJG00660.1"/>
    </source>
</evidence>
<evidence type="ECO:0000313" key="17">
    <source>
        <dbReference type="Proteomes" id="UP000266327"/>
    </source>
</evidence>
<keyword evidence="7" id="KW-0560">Oxidoreductase</keyword>
<dbReference type="SUPFAM" id="SSF52096">
    <property type="entry name" value="ClpP/crotonase"/>
    <property type="match status" value="1"/>
</dbReference>
<dbReference type="FunFam" id="3.40.50.720:FF:000009">
    <property type="entry name" value="Fatty oxidation complex, alpha subunit"/>
    <property type="match status" value="1"/>
</dbReference>
<comment type="similarity">
    <text evidence="3">In the N-terminal section; belongs to the enoyl-CoA hydratase/isomerase family.</text>
</comment>
<evidence type="ECO:0000256" key="7">
    <source>
        <dbReference type="ARBA" id="ARBA00023002"/>
    </source>
</evidence>
<dbReference type="EC" id="4.2.1.17" evidence="4"/>
<dbReference type="PROSITE" id="PS00166">
    <property type="entry name" value="ENOYL_COA_HYDRATASE"/>
    <property type="match status" value="1"/>
</dbReference>
<proteinExistence type="inferred from homology"/>
<keyword evidence="6" id="KW-0442">Lipid degradation</keyword>
<evidence type="ECO:0000256" key="3">
    <source>
        <dbReference type="ARBA" id="ARBA00008750"/>
    </source>
</evidence>
<dbReference type="SUPFAM" id="SSF51735">
    <property type="entry name" value="NAD(P)-binding Rossmann-fold domains"/>
    <property type="match status" value="1"/>
</dbReference>
<dbReference type="InterPro" id="IPR036291">
    <property type="entry name" value="NAD(P)-bd_dom_sf"/>
</dbReference>
<dbReference type="InterPro" id="IPR050136">
    <property type="entry name" value="FA_oxidation_alpha_subunit"/>
</dbReference>
<dbReference type="InterPro" id="IPR008927">
    <property type="entry name" value="6-PGluconate_DH-like_C_sf"/>
</dbReference>
<dbReference type="GO" id="GO:0070403">
    <property type="term" value="F:NAD+ binding"/>
    <property type="evidence" value="ECO:0007669"/>
    <property type="project" value="InterPro"/>
</dbReference>
<feature type="domain" description="3-hydroxyacyl-CoA dehydrogenase C-terminal" evidence="14">
    <location>
        <begin position="492"/>
        <end position="587"/>
    </location>
</feature>
<dbReference type="InterPro" id="IPR029045">
    <property type="entry name" value="ClpP/crotonase-like_dom_sf"/>
</dbReference>
<dbReference type="PANTHER" id="PTHR43612:SF3">
    <property type="entry name" value="TRIFUNCTIONAL ENZYME SUBUNIT ALPHA, MITOCHONDRIAL"/>
    <property type="match status" value="1"/>
</dbReference>
<keyword evidence="10" id="KW-0456">Lyase</keyword>
<dbReference type="AlphaFoldDB" id="A0A3A3GIC4"/>
<dbReference type="InterPro" id="IPR018376">
    <property type="entry name" value="Enoyl-CoA_hyd/isom_CS"/>
</dbReference>
<dbReference type="Pfam" id="PF00725">
    <property type="entry name" value="3HCDH"/>
    <property type="match status" value="2"/>
</dbReference>
<accession>A0A3A3GIC4</accession>
<dbReference type="Gene3D" id="1.10.1040.50">
    <property type="match status" value="1"/>
</dbReference>
<dbReference type="PANTHER" id="PTHR43612">
    <property type="entry name" value="TRIFUNCTIONAL ENZYME SUBUNIT ALPHA"/>
    <property type="match status" value="1"/>
</dbReference>
<gene>
    <name evidence="16" type="primary">fadB</name>
    <name evidence="16" type="ORF">D3878_02905</name>
</gene>
<protein>
    <recommendedName>
        <fullName evidence="4">enoyl-CoA hydratase</fullName>
        <ecNumber evidence="4">4.2.1.17</ecNumber>
    </recommendedName>
</protein>
<comment type="similarity">
    <text evidence="2">In the central section; belongs to the 3-hydroxyacyl-CoA dehydrogenase family.</text>
</comment>
<dbReference type="Pfam" id="PF00378">
    <property type="entry name" value="ECH_1"/>
    <property type="match status" value="1"/>
</dbReference>
<evidence type="ECO:0000259" key="14">
    <source>
        <dbReference type="Pfam" id="PF00725"/>
    </source>
</evidence>
<evidence type="ECO:0000256" key="4">
    <source>
        <dbReference type="ARBA" id="ARBA00012076"/>
    </source>
</evidence>
<sequence>MYQGHALRVINLFDGLVELCFDRTHSAVNKFDMQTVAELKEATDAIRKANGIRGILVSSAKENFIVGADIFEFPPLFAGQASKLAELNCSQNAVFCGFEDLAVPIVTAINGLALGGGFEMALASDYRVIAESAKVGLPEVGLGIIPGYGGTVRLPRLAGAKTAIEWIVTCKQQGAETALRTGVADRSVPITLLREAALALLVRVAESGEWRAKRAARFGPVTSEATAAVFDLAKTTAAKGTRHYPAKLAVVELIERGINMSRNDALMLENETFVRVATTGTAQALTQIFINEQAIKKKGKGYTTIACKVERAGVLGAGIMGGGIAYTSAVRGVPVVMKDIAQGALDLGIGEARRLLAKQVTQGRIGQSRADAVLSSIEPTLEFNGFDSVDVVVEAIVENLNVKKSVLADVERRVQPSTVIATNTSSLSVAELGTALVRPENFVGMHFFNPVAAMPLVEVIKGPKTCDEAAARIAGYAMAMGKTPVVVKDCPGFLVNRILTTQFVSFVTLLRDGADFRRIDQVMEDFGWPMGPAYLQDVIGMDTSNHVIEVITAGYGDRMKIGFRHAVAVMAEQKRYGQKSGAGFYRYEADANGRLQKHLAADSYALLAEIQPLGQRDFSDEEIIDRMMLPMVIEAALCLEEGIAESAAEIDMSLVLGIGFPRHFGGALKYADLVGLERILEKCAAYASLGGCYAPTERMREMARLGKRFHLL</sequence>
<dbReference type="GO" id="GO:0004300">
    <property type="term" value="F:enoyl-CoA hydratase activity"/>
    <property type="evidence" value="ECO:0007669"/>
    <property type="project" value="UniProtKB-EC"/>
</dbReference>
<dbReference type="Gene3D" id="3.90.226.10">
    <property type="entry name" value="2-enoyl-CoA Hydratase, Chain A, domain 1"/>
    <property type="match status" value="1"/>
</dbReference>
<evidence type="ECO:0000256" key="13">
    <source>
        <dbReference type="RuleBase" id="RU003707"/>
    </source>
</evidence>
<keyword evidence="5" id="KW-0276">Fatty acid metabolism</keyword>
<dbReference type="RefSeq" id="WP_119784115.1">
    <property type="nucleotide sequence ID" value="NZ_QYUQ01000002.1"/>
</dbReference>
<evidence type="ECO:0000256" key="9">
    <source>
        <dbReference type="ARBA" id="ARBA00023098"/>
    </source>
</evidence>
<comment type="similarity">
    <text evidence="13">Belongs to the enoyl-CoA hydratase/isomerase family.</text>
</comment>
<dbReference type="Gene3D" id="3.40.50.720">
    <property type="entry name" value="NAD(P)-binding Rossmann-like Domain"/>
    <property type="match status" value="1"/>
</dbReference>
<keyword evidence="9" id="KW-0443">Lipid metabolism</keyword>
<dbReference type="GO" id="GO:0006635">
    <property type="term" value="P:fatty acid beta-oxidation"/>
    <property type="evidence" value="ECO:0007669"/>
    <property type="project" value="UniProtKB-UniPathway"/>
</dbReference>
<reference evidence="17" key="1">
    <citation type="submission" date="2018-09" db="EMBL/GenBank/DDBJ databases">
        <authorList>
            <person name="Zhu H."/>
        </authorList>
    </citation>
    <scope>NUCLEOTIDE SEQUENCE [LARGE SCALE GENOMIC DNA]</scope>
    <source>
        <strain evidence="17">K1S02-23</strain>
    </source>
</reference>
<dbReference type="InterPro" id="IPR001753">
    <property type="entry name" value="Enoyl-CoA_hydra/iso"/>
</dbReference>
<dbReference type="InterPro" id="IPR006108">
    <property type="entry name" value="3HC_DH_C"/>
</dbReference>
<feature type="domain" description="3-hydroxyacyl-CoA dehydrogenase NAD binding" evidence="15">
    <location>
        <begin position="312"/>
        <end position="490"/>
    </location>
</feature>
<dbReference type="OrthoDB" id="5287258at2"/>
<dbReference type="GO" id="GO:0016509">
    <property type="term" value="F:long-chain (3S)-3-hydroxyacyl-CoA dehydrogenase (NAD+) activity"/>
    <property type="evidence" value="ECO:0007669"/>
    <property type="project" value="TreeGrafter"/>
</dbReference>
<dbReference type="InterPro" id="IPR006176">
    <property type="entry name" value="3-OHacyl-CoA_DH_NAD-bd"/>
</dbReference>
<keyword evidence="17" id="KW-1185">Reference proteome</keyword>
<dbReference type="NCBIfam" id="NF008727">
    <property type="entry name" value="PRK11730.1"/>
    <property type="match status" value="1"/>
</dbReference>
<feature type="domain" description="3-hydroxyacyl-CoA dehydrogenase C-terminal" evidence="14">
    <location>
        <begin position="623"/>
        <end position="706"/>
    </location>
</feature>
<evidence type="ECO:0000256" key="6">
    <source>
        <dbReference type="ARBA" id="ARBA00022963"/>
    </source>
</evidence>
<keyword evidence="11" id="KW-0511">Multifunctional enzyme</keyword>
<dbReference type="SUPFAM" id="SSF48179">
    <property type="entry name" value="6-phosphogluconate dehydrogenase C-terminal domain-like"/>
    <property type="match status" value="2"/>
</dbReference>
<evidence type="ECO:0000256" key="12">
    <source>
        <dbReference type="ARBA" id="ARBA00049556"/>
    </source>
</evidence>
<dbReference type="Pfam" id="PF02737">
    <property type="entry name" value="3HCDH_N"/>
    <property type="match status" value="1"/>
</dbReference>
<dbReference type="EMBL" id="QYUQ01000002">
    <property type="protein sequence ID" value="RJG00660.1"/>
    <property type="molecule type" value="Genomic_DNA"/>
</dbReference>